<keyword evidence="2" id="KW-1185">Reference proteome</keyword>
<evidence type="ECO:0000313" key="2">
    <source>
        <dbReference type="Proteomes" id="UP000194236"/>
    </source>
</evidence>
<accession>A0A1Y3BCS6</accession>
<protein>
    <submittedName>
        <fullName evidence="1">Uncharacterized protein</fullName>
    </submittedName>
</protein>
<dbReference type="AlphaFoldDB" id="A0A1Y3BCS6"/>
<evidence type="ECO:0000313" key="1">
    <source>
        <dbReference type="EMBL" id="OTF78689.1"/>
    </source>
</evidence>
<gene>
    <name evidence="1" type="ORF">BLA29_009377</name>
</gene>
<sequence length="181" mass="21125">MKENEMKTDLWRGNKLDLKKTQPNNVEKFEIFCDSSNVDNTISNDMKYPVVIFGDKEKLKGWSLFNRIDEIYRNGTEYSLEEIKYQKWLNKQELRPEQQKPVASKNNVIAKNSEPETGKFLFNDTKNISAIVSEFFDGTLYKTMNQTQLEKSKSSDSIHDNSEMTAGLLNKQPEQIWTQHS</sequence>
<organism evidence="1 2">
    <name type="scientific">Euroglyphus maynei</name>
    <name type="common">Mayne's house dust mite</name>
    <dbReference type="NCBI Taxonomy" id="6958"/>
    <lineage>
        <taxon>Eukaryota</taxon>
        <taxon>Metazoa</taxon>
        <taxon>Ecdysozoa</taxon>
        <taxon>Arthropoda</taxon>
        <taxon>Chelicerata</taxon>
        <taxon>Arachnida</taxon>
        <taxon>Acari</taxon>
        <taxon>Acariformes</taxon>
        <taxon>Sarcoptiformes</taxon>
        <taxon>Astigmata</taxon>
        <taxon>Psoroptidia</taxon>
        <taxon>Analgoidea</taxon>
        <taxon>Pyroglyphidae</taxon>
        <taxon>Pyroglyphinae</taxon>
        <taxon>Euroglyphus</taxon>
    </lineage>
</organism>
<dbReference type="EMBL" id="MUJZ01026757">
    <property type="protein sequence ID" value="OTF78689.1"/>
    <property type="molecule type" value="Genomic_DNA"/>
</dbReference>
<proteinExistence type="predicted"/>
<name>A0A1Y3BCS6_EURMA</name>
<dbReference type="Proteomes" id="UP000194236">
    <property type="component" value="Unassembled WGS sequence"/>
</dbReference>
<comment type="caution">
    <text evidence="1">The sequence shown here is derived from an EMBL/GenBank/DDBJ whole genome shotgun (WGS) entry which is preliminary data.</text>
</comment>
<reference evidence="1 2" key="1">
    <citation type="submission" date="2017-03" db="EMBL/GenBank/DDBJ databases">
        <title>Genome Survey of Euroglyphus maynei.</title>
        <authorList>
            <person name="Arlian L.G."/>
            <person name="Morgan M.S."/>
            <person name="Rider S.D."/>
        </authorList>
    </citation>
    <scope>NUCLEOTIDE SEQUENCE [LARGE SCALE GENOMIC DNA]</scope>
    <source>
        <strain evidence="1">Arlian Lab</strain>
        <tissue evidence="1">Whole body</tissue>
    </source>
</reference>